<dbReference type="HOGENOM" id="CLU_005049_6_1_1"/>
<evidence type="ECO:0000256" key="1">
    <source>
        <dbReference type="SAM" id="MobiDB-lite"/>
    </source>
</evidence>
<dbReference type="PANTHER" id="PTHR33840">
    <property type="match status" value="1"/>
</dbReference>
<evidence type="ECO:0000313" key="4">
    <source>
        <dbReference type="Proteomes" id="UP000053593"/>
    </source>
</evidence>
<dbReference type="AlphaFoldDB" id="A0A0D0CGL2"/>
<gene>
    <name evidence="3" type="ORF">GYMLUDRAFT_249825</name>
</gene>
<keyword evidence="4" id="KW-1185">Reference proteome</keyword>
<evidence type="ECO:0000259" key="2">
    <source>
        <dbReference type="Pfam" id="PF09994"/>
    </source>
</evidence>
<protein>
    <recommendedName>
        <fullName evidence="2">T6SS Phospholipase effector Tle1-like catalytic domain-containing protein</fullName>
    </recommendedName>
</protein>
<feature type="compositionally biased region" description="Basic and acidic residues" evidence="1">
    <location>
        <begin position="338"/>
        <end position="354"/>
    </location>
</feature>
<sequence>MKRIVVACDGTSQWDIDIPSNVKRICNALSCPSGGIQQLIFCQFGIGSEDLGLTGFVQFYVQALIEGIDDRIEEAYTSIMNNYLPGDEIFIFGFSRGAFAARVLANFIARLEVYRTPEYTWAFKCAMKAYKDGTLDGDIETHKYHTAQDGGRFLKVHEVGIEVVGCWDTVASLGIPWTGVGEVSGKYKHLSPSLVKGIKHAFHALALDEYRHPFSLTMWHLPKDAEVAKIDLQQCWFPGAHTNVGGGYNNQALADLSRLDDRRLSSVTVTVAVGWNMRMGQTWMWKHRTPSAHGVDDKETKEIIHPSVWARWQSSRENGGELKDRPGVYAPKALTKGAFERELGVGEKGERERGSGNPGGSVPG</sequence>
<feature type="domain" description="T6SS Phospholipase effector Tle1-like catalytic" evidence="2">
    <location>
        <begin position="2"/>
        <end position="256"/>
    </location>
</feature>
<feature type="region of interest" description="Disordered" evidence="1">
    <location>
        <begin position="315"/>
        <end position="364"/>
    </location>
</feature>
<accession>A0A0D0CGL2</accession>
<dbReference type="Proteomes" id="UP000053593">
    <property type="component" value="Unassembled WGS sequence"/>
</dbReference>
<dbReference type="Pfam" id="PF09994">
    <property type="entry name" value="T6SS_Tle1-like_cat"/>
    <property type="match status" value="1"/>
</dbReference>
<dbReference type="EMBL" id="KN834820">
    <property type="protein sequence ID" value="KIK54063.1"/>
    <property type="molecule type" value="Genomic_DNA"/>
</dbReference>
<dbReference type="OrthoDB" id="3057168at2759"/>
<evidence type="ECO:0000313" key="3">
    <source>
        <dbReference type="EMBL" id="KIK54063.1"/>
    </source>
</evidence>
<proteinExistence type="predicted"/>
<name>A0A0D0CGL2_9AGAR</name>
<organism evidence="3 4">
    <name type="scientific">Collybiopsis luxurians FD-317 M1</name>
    <dbReference type="NCBI Taxonomy" id="944289"/>
    <lineage>
        <taxon>Eukaryota</taxon>
        <taxon>Fungi</taxon>
        <taxon>Dikarya</taxon>
        <taxon>Basidiomycota</taxon>
        <taxon>Agaricomycotina</taxon>
        <taxon>Agaricomycetes</taxon>
        <taxon>Agaricomycetidae</taxon>
        <taxon>Agaricales</taxon>
        <taxon>Marasmiineae</taxon>
        <taxon>Omphalotaceae</taxon>
        <taxon>Collybiopsis</taxon>
        <taxon>Collybiopsis luxurians</taxon>
    </lineage>
</organism>
<dbReference type="InterPro" id="IPR018712">
    <property type="entry name" value="Tle1-like_cat"/>
</dbReference>
<dbReference type="PANTHER" id="PTHR33840:SF1">
    <property type="entry name" value="TLE1 PHOSPHOLIPASE DOMAIN-CONTAINING PROTEIN"/>
    <property type="match status" value="1"/>
</dbReference>
<reference evidence="3 4" key="1">
    <citation type="submission" date="2014-04" db="EMBL/GenBank/DDBJ databases">
        <title>Evolutionary Origins and Diversification of the Mycorrhizal Mutualists.</title>
        <authorList>
            <consortium name="DOE Joint Genome Institute"/>
            <consortium name="Mycorrhizal Genomics Consortium"/>
            <person name="Kohler A."/>
            <person name="Kuo A."/>
            <person name="Nagy L.G."/>
            <person name="Floudas D."/>
            <person name="Copeland A."/>
            <person name="Barry K.W."/>
            <person name="Cichocki N."/>
            <person name="Veneault-Fourrey C."/>
            <person name="LaButti K."/>
            <person name="Lindquist E.A."/>
            <person name="Lipzen A."/>
            <person name="Lundell T."/>
            <person name="Morin E."/>
            <person name="Murat C."/>
            <person name="Riley R."/>
            <person name="Ohm R."/>
            <person name="Sun H."/>
            <person name="Tunlid A."/>
            <person name="Henrissat B."/>
            <person name="Grigoriev I.V."/>
            <person name="Hibbett D.S."/>
            <person name="Martin F."/>
        </authorList>
    </citation>
    <scope>NUCLEOTIDE SEQUENCE [LARGE SCALE GENOMIC DNA]</scope>
    <source>
        <strain evidence="3 4">FD-317 M1</strain>
    </source>
</reference>